<dbReference type="EMBL" id="VSRR010060483">
    <property type="protein sequence ID" value="MPC82696.1"/>
    <property type="molecule type" value="Genomic_DNA"/>
</dbReference>
<name>A0A5B7IM42_PORTR</name>
<accession>A0A5B7IM42</accession>
<protein>
    <submittedName>
        <fullName evidence="1">Uncharacterized protein</fullName>
    </submittedName>
</protein>
<comment type="caution">
    <text evidence="1">The sequence shown here is derived from an EMBL/GenBank/DDBJ whole genome shotgun (WGS) entry which is preliminary data.</text>
</comment>
<dbReference type="AlphaFoldDB" id="A0A5B7IM42"/>
<keyword evidence="2" id="KW-1185">Reference proteome</keyword>
<evidence type="ECO:0000313" key="2">
    <source>
        <dbReference type="Proteomes" id="UP000324222"/>
    </source>
</evidence>
<dbReference type="Proteomes" id="UP000324222">
    <property type="component" value="Unassembled WGS sequence"/>
</dbReference>
<reference evidence="1 2" key="1">
    <citation type="submission" date="2019-05" db="EMBL/GenBank/DDBJ databases">
        <title>Another draft genome of Portunus trituberculatus and its Hox gene families provides insights of decapod evolution.</title>
        <authorList>
            <person name="Jeong J.-H."/>
            <person name="Song I."/>
            <person name="Kim S."/>
            <person name="Choi T."/>
            <person name="Kim D."/>
            <person name="Ryu S."/>
            <person name="Kim W."/>
        </authorList>
    </citation>
    <scope>NUCLEOTIDE SEQUENCE [LARGE SCALE GENOMIC DNA]</scope>
    <source>
        <tissue evidence="1">Muscle</tissue>
    </source>
</reference>
<organism evidence="1 2">
    <name type="scientific">Portunus trituberculatus</name>
    <name type="common">Swimming crab</name>
    <name type="synonym">Neptunus trituberculatus</name>
    <dbReference type="NCBI Taxonomy" id="210409"/>
    <lineage>
        <taxon>Eukaryota</taxon>
        <taxon>Metazoa</taxon>
        <taxon>Ecdysozoa</taxon>
        <taxon>Arthropoda</taxon>
        <taxon>Crustacea</taxon>
        <taxon>Multicrustacea</taxon>
        <taxon>Malacostraca</taxon>
        <taxon>Eumalacostraca</taxon>
        <taxon>Eucarida</taxon>
        <taxon>Decapoda</taxon>
        <taxon>Pleocyemata</taxon>
        <taxon>Brachyura</taxon>
        <taxon>Eubrachyura</taxon>
        <taxon>Portunoidea</taxon>
        <taxon>Portunidae</taxon>
        <taxon>Portuninae</taxon>
        <taxon>Portunus</taxon>
    </lineage>
</organism>
<proteinExistence type="predicted"/>
<gene>
    <name evidence="1" type="ORF">E2C01_077377</name>
</gene>
<sequence>MRRLALTGIPHSCRVKRSLRAECVWVTTQETNPKAAAAPECLQPDEENELNATDKAFILK</sequence>
<evidence type="ECO:0000313" key="1">
    <source>
        <dbReference type="EMBL" id="MPC82696.1"/>
    </source>
</evidence>